<dbReference type="Pfam" id="PF13193">
    <property type="entry name" value="AMP-binding_C"/>
    <property type="match status" value="1"/>
</dbReference>
<evidence type="ECO:0000256" key="2">
    <source>
        <dbReference type="ARBA" id="ARBA00022598"/>
    </source>
</evidence>
<dbReference type="GO" id="GO:0004321">
    <property type="term" value="F:fatty-acyl-CoA synthase activity"/>
    <property type="evidence" value="ECO:0007669"/>
    <property type="project" value="TreeGrafter"/>
</dbReference>
<dbReference type="Pfam" id="PF00501">
    <property type="entry name" value="AMP-binding"/>
    <property type="match status" value="1"/>
</dbReference>
<dbReference type="InterPro" id="IPR051087">
    <property type="entry name" value="Mitochondrial_ACSM"/>
</dbReference>
<dbReference type="GO" id="GO:0015645">
    <property type="term" value="F:fatty acid ligase activity"/>
    <property type="evidence" value="ECO:0007669"/>
    <property type="project" value="TreeGrafter"/>
</dbReference>
<accession>A0A844G2K6</accession>
<dbReference type="InterPro" id="IPR000873">
    <property type="entry name" value="AMP-dep_synth/lig_dom"/>
</dbReference>
<comment type="caution">
    <text evidence="7">The sequence shown here is derived from an EMBL/GenBank/DDBJ whole genome shotgun (WGS) entry which is preliminary data.</text>
</comment>
<gene>
    <name evidence="7" type="ORF">FYJ85_12750</name>
</gene>
<dbReference type="Proteomes" id="UP000435649">
    <property type="component" value="Unassembled WGS sequence"/>
</dbReference>
<name>A0A844G2K6_9BACT</name>
<dbReference type="GO" id="GO:0016405">
    <property type="term" value="F:CoA-ligase activity"/>
    <property type="evidence" value="ECO:0007669"/>
    <property type="project" value="UniProtKB-ARBA"/>
</dbReference>
<dbReference type="GO" id="GO:0006637">
    <property type="term" value="P:acyl-CoA metabolic process"/>
    <property type="evidence" value="ECO:0007669"/>
    <property type="project" value="TreeGrafter"/>
</dbReference>
<keyword evidence="2" id="KW-0436">Ligase</keyword>
<keyword evidence="8" id="KW-1185">Reference proteome</keyword>
<dbReference type="InterPro" id="IPR045851">
    <property type="entry name" value="AMP-bd_C_sf"/>
</dbReference>
<evidence type="ECO:0000259" key="6">
    <source>
        <dbReference type="Pfam" id="PF13193"/>
    </source>
</evidence>
<evidence type="ECO:0000256" key="1">
    <source>
        <dbReference type="ARBA" id="ARBA00006432"/>
    </source>
</evidence>
<evidence type="ECO:0000313" key="7">
    <source>
        <dbReference type="EMBL" id="MST97907.1"/>
    </source>
</evidence>
<keyword evidence="3" id="KW-0547">Nucleotide-binding</keyword>
<reference evidence="7 8" key="1">
    <citation type="submission" date="2019-08" db="EMBL/GenBank/DDBJ databases">
        <title>In-depth cultivation of the pig gut microbiome towards novel bacterial diversity and tailored functional studies.</title>
        <authorList>
            <person name="Wylensek D."/>
            <person name="Hitch T.C.A."/>
            <person name="Clavel T."/>
        </authorList>
    </citation>
    <scope>NUCLEOTIDE SEQUENCE [LARGE SCALE GENOMIC DNA]</scope>
    <source>
        <strain evidence="7 8">BBE-744-WT-12</strain>
    </source>
</reference>
<organism evidence="7 8">
    <name type="scientific">Victivallis lenta</name>
    <dbReference type="NCBI Taxonomy" id="2606640"/>
    <lineage>
        <taxon>Bacteria</taxon>
        <taxon>Pseudomonadati</taxon>
        <taxon>Lentisphaerota</taxon>
        <taxon>Lentisphaeria</taxon>
        <taxon>Victivallales</taxon>
        <taxon>Victivallaceae</taxon>
        <taxon>Victivallis</taxon>
    </lineage>
</organism>
<dbReference type="Gene3D" id="3.40.50.12780">
    <property type="entry name" value="N-terminal domain of ligase-like"/>
    <property type="match status" value="1"/>
</dbReference>
<evidence type="ECO:0000256" key="4">
    <source>
        <dbReference type="ARBA" id="ARBA00022840"/>
    </source>
</evidence>
<dbReference type="InterPro" id="IPR025110">
    <property type="entry name" value="AMP-bd_C"/>
</dbReference>
<sequence>MNKSKKNPYEIPPFPDSFPVEAPDYFNFGYDVIDRWAEKDRNKLAMIWRNQHGEEKHFTFHDLSRLSNQAANLLIKHGISKGDRVFLMLPRLPEWWIFSIALIKLGAIQCPSPTLLTPHDLEFRVKFGKFKMVITDTENAYKFDEIYDECPSLASRLLVDGERPNWISYRAEISGPNAKLSRREVKSPIKIHTKSDMPMLLIFTSGTSKYPKMVLHTHAYPLGHRVTAELWHGLSANDLHMTVSDTGWGKNLWGNYFGQWIIGCCVFIYDIRGKFHADELLPILEHYEITSFCAPPTVYRMLTLSDLSRFDFSELRHCTTAGEPMQTETIRLWKESTGLTIREAYGQTETVCMIGTFLGMGVKPGSMGIPAPGWDVELHDEDGNPVKKGDDGRIALCLETHRPVGLTEQYLDNPEENAASFVGDYYYTGDRAYCDEDGYFWFVGRTDDIIKSSGYRISPSEVEDVIAKHPAVYEVAVVGAPDPLRGARVKAYIVLRPDFEATESLVRELQQFVKRETAPYKYPREIEFVSNMPKTFSGKIKRDTLRRHAQTGEQWGE</sequence>
<dbReference type="InterPro" id="IPR042099">
    <property type="entry name" value="ANL_N_sf"/>
</dbReference>
<dbReference type="PANTHER" id="PTHR43605">
    <property type="entry name" value="ACYL-COENZYME A SYNTHETASE"/>
    <property type="match status" value="1"/>
</dbReference>
<evidence type="ECO:0000313" key="8">
    <source>
        <dbReference type="Proteomes" id="UP000435649"/>
    </source>
</evidence>
<protein>
    <submittedName>
        <fullName evidence="7">AMP-binding protein</fullName>
    </submittedName>
</protein>
<evidence type="ECO:0000259" key="5">
    <source>
        <dbReference type="Pfam" id="PF00501"/>
    </source>
</evidence>
<dbReference type="EMBL" id="VUNS01000013">
    <property type="protein sequence ID" value="MST97907.1"/>
    <property type="molecule type" value="Genomic_DNA"/>
</dbReference>
<dbReference type="Gene3D" id="3.30.300.30">
    <property type="match status" value="1"/>
</dbReference>
<dbReference type="GO" id="GO:0005524">
    <property type="term" value="F:ATP binding"/>
    <property type="evidence" value="ECO:0007669"/>
    <property type="project" value="UniProtKB-KW"/>
</dbReference>
<feature type="domain" description="AMP-binding enzyme C-terminal" evidence="6">
    <location>
        <begin position="461"/>
        <end position="539"/>
    </location>
</feature>
<feature type="domain" description="AMP-dependent synthetase/ligase" evidence="5">
    <location>
        <begin position="34"/>
        <end position="394"/>
    </location>
</feature>
<dbReference type="PANTHER" id="PTHR43605:SF10">
    <property type="entry name" value="ACYL-COA SYNTHETASE MEDIUM CHAIN FAMILY MEMBER 3"/>
    <property type="match status" value="1"/>
</dbReference>
<dbReference type="AlphaFoldDB" id="A0A844G2K6"/>
<dbReference type="SUPFAM" id="SSF56801">
    <property type="entry name" value="Acetyl-CoA synthetase-like"/>
    <property type="match status" value="1"/>
</dbReference>
<proteinExistence type="inferred from homology"/>
<dbReference type="GO" id="GO:0006633">
    <property type="term" value="P:fatty acid biosynthetic process"/>
    <property type="evidence" value="ECO:0007669"/>
    <property type="project" value="TreeGrafter"/>
</dbReference>
<dbReference type="RefSeq" id="WP_106055803.1">
    <property type="nucleotide sequence ID" value="NZ_CALXOB010000043.1"/>
</dbReference>
<keyword evidence="4" id="KW-0067">ATP-binding</keyword>
<dbReference type="FunFam" id="3.30.300.30:FF:000005">
    <property type="entry name" value="Acyl-coenzyme A synthetase ACSM5, mitochondrial"/>
    <property type="match status" value="1"/>
</dbReference>
<evidence type="ECO:0000256" key="3">
    <source>
        <dbReference type="ARBA" id="ARBA00022741"/>
    </source>
</evidence>
<comment type="similarity">
    <text evidence="1">Belongs to the ATP-dependent AMP-binding enzyme family.</text>
</comment>